<accession>A0A058Z815</accession>
<dbReference type="RefSeq" id="XP_009494945.1">
    <property type="nucleotide sequence ID" value="XM_009496670.1"/>
</dbReference>
<evidence type="ECO:0008006" key="6">
    <source>
        <dbReference type="Google" id="ProtNLM"/>
    </source>
</evidence>
<dbReference type="GeneID" id="20527497"/>
<dbReference type="InterPro" id="IPR029063">
    <property type="entry name" value="SAM-dependent_MTases_sf"/>
</dbReference>
<dbReference type="PANTHER" id="PTHR13393:SF0">
    <property type="entry name" value="RNA N6-ADENOSINE-METHYLTRANSFERASE METTL16"/>
    <property type="match status" value="1"/>
</dbReference>
<dbReference type="GO" id="GO:0008168">
    <property type="term" value="F:methyltransferase activity"/>
    <property type="evidence" value="ECO:0007669"/>
    <property type="project" value="UniProtKB-KW"/>
</dbReference>
<name>A0A058Z815_FONAL</name>
<dbReference type="EMBL" id="KB932204">
    <property type="protein sequence ID" value="KCV70429.1"/>
    <property type="molecule type" value="Genomic_DNA"/>
</dbReference>
<gene>
    <name evidence="4" type="ORF">H696_02772</name>
</gene>
<evidence type="ECO:0000256" key="3">
    <source>
        <dbReference type="SAM" id="MobiDB-lite"/>
    </source>
</evidence>
<dbReference type="AlphaFoldDB" id="A0A058Z815"/>
<evidence type="ECO:0000313" key="4">
    <source>
        <dbReference type="EMBL" id="KCV70429.1"/>
    </source>
</evidence>
<organism evidence="4">
    <name type="scientific">Fonticula alba</name>
    <name type="common">Slime mold</name>
    <dbReference type="NCBI Taxonomy" id="691883"/>
    <lineage>
        <taxon>Eukaryota</taxon>
        <taxon>Rotosphaerida</taxon>
        <taxon>Fonticulaceae</taxon>
        <taxon>Fonticula</taxon>
    </lineage>
</organism>
<keyword evidence="5" id="KW-1185">Reference proteome</keyword>
<evidence type="ECO:0000256" key="2">
    <source>
        <dbReference type="ARBA" id="ARBA00022679"/>
    </source>
</evidence>
<dbReference type="PANTHER" id="PTHR13393">
    <property type="entry name" value="SAM-DEPENDENT METHYLTRANSFERASE"/>
    <property type="match status" value="1"/>
</dbReference>
<feature type="region of interest" description="Disordered" evidence="3">
    <location>
        <begin position="448"/>
        <end position="484"/>
    </location>
</feature>
<evidence type="ECO:0000256" key="1">
    <source>
        <dbReference type="ARBA" id="ARBA00022603"/>
    </source>
</evidence>
<sequence length="556" mass="60564">MHPRNRFASRTPCFRTLAQKYPFLADFVRDRDPADAQTSQAATAGRTRPPLASIDFSRPGATAALTRALLLDEFNLDVVLPEGVLCPAITVRLNYIHWVEDLLGLGEDAEDATGLVPPSARSPACGIDIGVGHSCIYPLLALRLHPDWMMLGIDTNAESLASAQANIERNGLAKEIALFHTLRPDGALAILEPLFHPDTGDLELSPFGDSRPTALSLPRRLDFTICNPPFYTGQAQLDASAGLRRASGAGAWTTTRPPGAAHELSTTGGEAAFVRRLVDESCLPGLQTRIRWYTSQLGFASHVEDVRRHLREKSIANFQVAEFRQGRTARWAIAWSHTEAHIPRSPLAIGKHARPRAIHFEEFSLTRHKDPPGPVPELSSLKASLARFFGLSAGGGVVIEACRLTGVPDIDAPDGDSSHAPVDGPRRSPQLIMRLRMLFNPWNRKARRLHGAKRPASEALADSAQPPADGGPTPEAGDAPAHDPPDFMNQTYLFRCEILCTPAARPSESGAGHEEGQEAVHVRCVWLDGPSANARLQFGQLVTRLREHLSSTYHML</sequence>
<proteinExistence type="predicted"/>
<dbReference type="InterPro" id="IPR010286">
    <property type="entry name" value="METTL16/RlmF"/>
</dbReference>
<dbReference type="Gene3D" id="3.40.50.150">
    <property type="entry name" value="Vaccinia Virus protein VP39"/>
    <property type="match status" value="1"/>
</dbReference>
<dbReference type="Proteomes" id="UP000030693">
    <property type="component" value="Unassembled WGS sequence"/>
</dbReference>
<dbReference type="SUPFAM" id="SSF53335">
    <property type="entry name" value="S-adenosyl-L-methionine-dependent methyltransferases"/>
    <property type="match status" value="1"/>
</dbReference>
<dbReference type="eggNOG" id="KOG2912">
    <property type="taxonomic scope" value="Eukaryota"/>
</dbReference>
<dbReference type="GO" id="GO:0005634">
    <property type="term" value="C:nucleus"/>
    <property type="evidence" value="ECO:0007669"/>
    <property type="project" value="TreeGrafter"/>
</dbReference>
<dbReference type="OrthoDB" id="514248at2759"/>
<evidence type="ECO:0000313" key="5">
    <source>
        <dbReference type="Proteomes" id="UP000030693"/>
    </source>
</evidence>
<keyword evidence="2" id="KW-0808">Transferase</keyword>
<reference evidence="4" key="1">
    <citation type="submission" date="2013-04" db="EMBL/GenBank/DDBJ databases">
        <title>The Genome Sequence of Fonticula alba ATCC 38817.</title>
        <authorList>
            <consortium name="The Broad Institute Genomics Platform"/>
            <person name="Russ C."/>
            <person name="Cuomo C."/>
            <person name="Burger G."/>
            <person name="Gray M.W."/>
            <person name="Holland P.W.H."/>
            <person name="King N."/>
            <person name="Lang F.B.F."/>
            <person name="Roger A.J."/>
            <person name="Ruiz-Trillo I."/>
            <person name="Brown M."/>
            <person name="Walker B."/>
            <person name="Young S."/>
            <person name="Zeng Q."/>
            <person name="Gargeya S."/>
            <person name="Fitzgerald M."/>
            <person name="Haas B."/>
            <person name="Abouelleil A."/>
            <person name="Allen A.W."/>
            <person name="Alvarado L."/>
            <person name="Arachchi H.M."/>
            <person name="Berlin A.M."/>
            <person name="Chapman S.B."/>
            <person name="Gainer-Dewar J."/>
            <person name="Goldberg J."/>
            <person name="Griggs A."/>
            <person name="Gujja S."/>
            <person name="Hansen M."/>
            <person name="Howarth C."/>
            <person name="Imamovic A."/>
            <person name="Ireland A."/>
            <person name="Larimer J."/>
            <person name="McCowan C."/>
            <person name="Murphy C."/>
            <person name="Pearson M."/>
            <person name="Poon T.W."/>
            <person name="Priest M."/>
            <person name="Roberts A."/>
            <person name="Saif S."/>
            <person name="Shea T."/>
            <person name="Sisk P."/>
            <person name="Sykes S."/>
            <person name="Wortman J."/>
            <person name="Nusbaum C."/>
            <person name="Birren B."/>
        </authorList>
    </citation>
    <scope>NUCLEOTIDE SEQUENCE [LARGE SCALE GENOMIC DNA]</scope>
    <source>
        <strain evidence="4">ATCC 38817</strain>
    </source>
</reference>
<dbReference type="STRING" id="691883.A0A058Z815"/>
<protein>
    <recommendedName>
        <fullName evidence="6">U6 small nuclear RNA (adenine-(43)-N(6))-methyltransferase</fullName>
    </recommendedName>
</protein>
<dbReference type="Pfam" id="PF05971">
    <property type="entry name" value="Methyltransf_10"/>
    <property type="match status" value="2"/>
</dbReference>
<keyword evidence="1" id="KW-0489">Methyltransferase</keyword>
<dbReference type="GO" id="GO:0070475">
    <property type="term" value="P:rRNA base methylation"/>
    <property type="evidence" value="ECO:0007669"/>
    <property type="project" value="TreeGrafter"/>
</dbReference>